<feature type="signal peptide" evidence="1">
    <location>
        <begin position="1"/>
        <end position="21"/>
    </location>
</feature>
<accession>A0A4Y0BMT0</accession>
<evidence type="ECO:0000313" key="3">
    <source>
        <dbReference type="EnsemblMetazoa" id="AFUN021224-PA"/>
    </source>
</evidence>
<feature type="chain" id="PRO_5021470521" evidence="1">
    <location>
        <begin position="22"/>
        <end position="101"/>
    </location>
</feature>
<keyword evidence="1" id="KW-0732">Signal</keyword>
<sequence length="101" mass="11084">MKTRIAFLLLVVVVVLSEVQGQGLVIEPCLAWMKPQPTCPVNERYTCCKTCFELTCSTRNIAVKCAPPCYGGCICRDGYIRAVTNGRCIPIKSCPLIFPIG</sequence>
<dbReference type="Pfam" id="PF01826">
    <property type="entry name" value="TIL"/>
    <property type="match status" value="1"/>
</dbReference>
<dbReference type="Gene3D" id="2.10.25.10">
    <property type="entry name" value="Laminin"/>
    <property type="match status" value="1"/>
</dbReference>
<dbReference type="EnsemblMetazoa" id="AFUN021224-RA">
    <property type="protein sequence ID" value="AFUN021224-PA"/>
    <property type="gene ID" value="AFUN021224"/>
</dbReference>
<evidence type="ECO:0000259" key="2">
    <source>
        <dbReference type="Pfam" id="PF01826"/>
    </source>
</evidence>
<evidence type="ECO:0000256" key="1">
    <source>
        <dbReference type="SAM" id="SignalP"/>
    </source>
</evidence>
<dbReference type="VEuPathDB" id="VectorBase:AFUN021224"/>
<dbReference type="STRING" id="62324.A0A4Y0BMT0"/>
<dbReference type="InterPro" id="IPR002919">
    <property type="entry name" value="TIL_dom"/>
</dbReference>
<dbReference type="VEuPathDB" id="VectorBase:AFUN2_003008"/>
<dbReference type="InterPro" id="IPR036084">
    <property type="entry name" value="Ser_inhib-like_sf"/>
</dbReference>
<feature type="domain" description="TIL" evidence="2">
    <location>
        <begin position="39"/>
        <end position="94"/>
    </location>
</feature>
<proteinExistence type="predicted"/>
<dbReference type="SUPFAM" id="SSF57567">
    <property type="entry name" value="Serine protease inhibitors"/>
    <property type="match status" value="1"/>
</dbReference>
<dbReference type="CDD" id="cd19941">
    <property type="entry name" value="TIL"/>
    <property type="match status" value="1"/>
</dbReference>
<protein>
    <submittedName>
        <fullName evidence="3">TIL domain-containing protein</fullName>
    </submittedName>
</protein>
<reference evidence="3" key="1">
    <citation type="submission" date="2020-05" db="UniProtKB">
        <authorList>
            <consortium name="EnsemblMetazoa"/>
        </authorList>
    </citation>
    <scope>IDENTIFICATION</scope>
    <source>
        <strain evidence="3">FUMOZ</strain>
    </source>
</reference>
<name>A0A4Y0BMT0_ANOFN</name>
<organism evidence="3">
    <name type="scientific">Anopheles funestus</name>
    <name type="common">African malaria mosquito</name>
    <dbReference type="NCBI Taxonomy" id="62324"/>
    <lineage>
        <taxon>Eukaryota</taxon>
        <taxon>Metazoa</taxon>
        <taxon>Ecdysozoa</taxon>
        <taxon>Arthropoda</taxon>
        <taxon>Hexapoda</taxon>
        <taxon>Insecta</taxon>
        <taxon>Pterygota</taxon>
        <taxon>Neoptera</taxon>
        <taxon>Endopterygota</taxon>
        <taxon>Diptera</taxon>
        <taxon>Nematocera</taxon>
        <taxon>Culicoidea</taxon>
        <taxon>Culicidae</taxon>
        <taxon>Anophelinae</taxon>
        <taxon>Anopheles</taxon>
    </lineage>
</organism>
<dbReference type="AlphaFoldDB" id="A0A4Y0BMT0"/>